<reference evidence="3 4" key="1">
    <citation type="submission" date="2021-04" db="EMBL/GenBank/DDBJ databases">
        <authorList>
            <person name="Ivanova A."/>
        </authorList>
    </citation>
    <scope>NUCLEOTIDE SEQUENCE [LARGE SCALE GENOMIC DNA]</scope>
    <source>
        <strain evidence="3 4">G18</strain>
    </source>
</reference>
<keyword evidence="2" id="KW-0812">Transmembrane</keyword>
<gene>
    <name evidence="3" type="ORF">J8F10_02415</name>
</gene>
<evidence type="ECO:0000256" key="2">
    <source>
        <dbReference type="SAM" id="Phobius"/>
    </source>
</evidence>
<name>A0ABS5BKB6_9BACT</name>
<dbReference type="EMBL" id="JAGKQQ010000001">
    <property type="protein sequence ID" value="MBP3954151.1"/>
    <property type="molecule type" value="Genomic_DNA"/>
</dbReference>
<accession>A0ABS5BKB6</accession>
<sequence length="60" mass="6662">MSQATKPQTSASAIPTGAPEPAPPYRRVYAWVFQAWLIMFLGVICCALAFYLLSYIPKPK</sequence>
<feature type="transmembrane region" description="Helical" evidence="2">
    <location>
        <begin position="28"/>
        <end position="53"/>
    </location>
</feature>
<dbReference type="Proteomes" id="UP000676565">
    <property type="component" value="Unassembled WGS sequence"/>
</dbReference>
<evidence type="ECO:0000313" key="3">
    <source>
        <dbReference type="EMBL" id="MBP3954151.1"/>
    </source>
</evidence>
<evidence type="ECO:0000256" key="1">
    <source>
        <dbReference type="SAM" id="MobiDB-lite"/>
    </source>
</evidence>
<keyword evidence="2" id="KW-1133">Transmembrane helix</keyword>
<comment type="caution">
    <text evidence="3">The sequence shown here is derived from an EMBL/GenBank/DDBJ whole genome shotgun (WGS) entry which is preliminary data.</text>
</comment>
<protein>
    <submittedName>
        <fullName evidence="3">Uncharacterized protein</fullName>
    </submittedName>
</protein>
<keyword evidence="2" id="KW-0472">Membrane</keyword>
<evidence type="ECO:0000313" key="4">
    <source>
        <dbReference type="Proteomes" id="UP000676565"/>
    </source>
</evidence>
<keyword evidence="4" id="KW-1185">Reference proteome</keyword>
<proteinExistence type="predicted"/>
<feature type="region of interest" description="Disordered" evidence="1">
    <location>
        <begin position="1"/>
        <end position="23"/>
    </location>
</feature>
<feature type="compositionally biased region" description="Polar residues" evidence="1">
    <location>
        <begin position="1"/>
        <end position="13"/>
    </location>
</feature>
<organism evidence="3 4">
    <name type="scientific">Gemmata palustris</name>
    <dbReference type="NCBI Taxonomy" id="2822762"/>
    <lineage>
        <taxon>Bacteria</taxon>
        <taxon>Pseudomonadati</taxon>
        <taxon>Planctomycetota</taxon>
        <taxon>Planctomycetia</taxon>
        <taxon>Gemmatales</taxon>
        <taxon>Gemmataceae</taxon>
        <taxon>Gemmata</taxon>
    </lineage>
</organism>
<dbReference type="RefSeq" id="WP_210652295.1">
    <property type="nucleotide sequence ID" value="NZ_JAGKQQ010000001.1"/>
</dbReference>